<keyword evidence="5" id="KW-1003">Cell membrane</keyword>
<dbReference type="InterPro" id="IPR000297">
    <property type="entry name" value="PPIase_PpiC"/>
</dbReference>
<dbReference type="RefSeq" id="WP_003754431.1">
    <property type="nucleotide sequence ID" value="NZ_CABKNG010000001.1"/>
</dbReference>
<dbReference type="EMBL" id="UGPG01000001">
    <property type="protein sequence ID" value="STY44101.1"/>
    <property type="molecule type" value="Genomic_DNA"/>
</dbReference>
<gene>
    <name evidence="8" type="primary">prsA1</name>
    <name evidence="5" type="synonym">prsA</name>
    <name evidence="8" type="ORF">NCTC10815_01420</name>
</gene>
<dbReference type="GO" id="GO:0003755">
    <property type="term" value="F:peptidyl-prolyl cis-trans isomerase activity"/>
    <property type="evidence" value="ECO:0007669"/>
    <property type="project" value="UniProtKB-UniRule"/>
</dbReference>
<evidence type="ECO:0000256" key="4">
    <source>
        <dbReference type="ARBA" id="ARBA00023235"/>
    </source>
</evidence>
<sequence>MKKKLLLSLVMLMAIVGLAACGGGGAVVKSDQGDVTKDELYDALKDKDGEQVLQLLTFNKILDDKYKVSDKEVDKKYNAAKAQYGDQFASALQQANLTEKMYKLSLKNELLRQKATKAYIKVTDKKLQDYYKTWQPKITVSHILVADKKTADKVEQELKDGKKFADLAKKYSTDTASKTKGGKLDAFGTGQMDPAFEKAAYALKEKGDISKPVKSQFGYHVIQLDEPAKKATFEKDKAQVKKDYIDSQMNNAEVVQAALKKEFKDANVKVEDKDLKDAFSQFTSKTK</sequence>
<dbReference type="AlphaFoldDB" id="A0A378MCT2"/>
<feature type="chain" id="PRO_5038509384" description="Foldase protein PrsA" evidence="6">
    <location>
        <begin position="20"/>
        <end position="287"/>
    </location>
</feature>
<evidence type="ECO:0000256" key="1">
    <source>
        <dbReference type="ARBA" id="ARBA00000971"/>
    </source>
</evidence>
<dbReference type="Pfam" id="PF00639">
    <property type="entry name" value="Rotamase"/>
    <property type="match status" value="1"/>
</dbReference>
<comment type="subcellular location">
    <subcellularLocation>
        <location evidence="5">Cell membrane</location>
        <topology evidence="5">Lipid-anchor</topology>
    </subcellularLocation>
</comment>
<dbReference type="Gene3D" id="3.10.50.40">
    <property type="match status" value="1"/>
</dbReference>
<evidence type="ECO:0000313" key="8">
    <source>
        <dbReference type="EMBL" id="STY44101.1"/>
    </source>
</evidence>
<dbReference type="GO" id="GO:0006457">
    <property type="term" value="P:protein folding"/>
    <property type="evidence" value="ECO:0007669"/>
    <property type="project" value="UniProtKB-UniRule"/>
</dbReference>
<evidence type="ECO:0000256" key="3">
    <source>
        <dbReference type="ARBA" id="ARBA00023110"/>
    </source>
</evidence>
<name>A0A378MCT2_LISGR</name>
<dbReference type="HAMAP" id="MF_01145">
    <property type="entry name" value="Foldase_PrsA"/>
    <property type="match status" value="1"/>
</dbReference>
<protein>
    <recommendedName>
        <fullName evidence="5">Foldase protein PrsA</fullName>
        <ecNumber evidence="5">5.2.1.8</ecNumber>
    </recommendedName>
</protein>
<dbReference type="PROSITE" id="PS51257">
    <property type="entry name" value="PROKAR_LIPOPROTEIN"/>
    <property type="match status" value="1"/>
</dbReference>
<comment type="function">
    <text evidence="5">Plays a major role in protein secretion by helping the post-translocational extracellular folding of several secreted proteins.</text>
</comment>
<keyword evidence="3 5" id="KW-0697">Rotamase</keyword>
<organism evidence="8 9">
    <name type="scientific">Listeria grayi</name>
    <name type="common">Listeria murrayi</name>
    <dbReference type="NCBI Taxonomy" id="1641"/>
    <lineage>
        <taxon>Bacteria</taxon>
        <taxon>Bacillati</taxon>
        <taxon>Bacillota</taxon>
        <taxon>Bacilli</taxon>
        <taxon>Bacillales</taxon>
        <taxon>Listeriaceae</taxon>
        <taxon>Listeria</taxon>
    </lineage>
</organism>
<evidence type="ECO:0000259" key="7">
    <source>
        <dbReference type="PROSITE" id="PS50198"/>
    </source>
</evidence>
<keyword evidence="2 5" id="KW-0732">Signal</keyword>
<dbReference type="PANTHER" id="PTHR47245">
    <property type="entry name" value="PEPTIDYLPROLYL ISOMERASE"/>
    <property type="match status" value="1"/>
</dbReference>
<dbReference type="PROSITE" id="PS50198">
    <property type="entry name" value="PPIC_PPIASE_2"/>
    <property type="match status" value="1"/>
</dbReference>
<reference evidence="8 9" key="1">
    <citation type="submission" date="2018-06" db="EMBL/GenBank/DDBJ databases">
        <authorList>
            <consortium name="Pathogen Informatics"/>
            <person name="Doyle S."/>
        </authorList>
    </citation>
    <scope>NUCLEOTIDE SEQUENCE [LARGE SCALE GENOMIC DNA]</scope>
    <source>
        <strain evidence="9">NCTC 10815</strain>
    </source>
</reference>
<accession>A0A378MCT2</accession>
<comment type="similarity">
    <text evidence="5">Belongs to the PrsA family.</text>
</comment>
<dbReference type="EC" id="5.2.1.8" evidence="5"/>
<keyword evidence="5" id="KW-0472">Membrane</keyword>
<evidence type="ECO:0000256" key="5">
    <source>
        <dbReference type="HAMAP-Rule" id="MF_01145"/>
    </source>
</evidence>
<dbReference type="SUPFAM" id="SSF54534">
    <property type="entry name" value="FKBP-like"/>
    <property type="match status" value="1"/>
</dbReference>
<evidence type="ECO:0000256" key="6">
    <source>
        <dbReference type="SAM" id="SignalP"/>
    </source>
</evidence>
<feature type="domain" description="PpiC" evidence="7">
    <location>
        <begin position="135"/>
        <end position="226"/>
    </location>
</feature>
<dbReference type="Proteomes" id="UP000254879">
    <property type="component" value="Unassembled WGS sequence"/>
</dbReference>
<feature type="signal peptide" evidence="6">
    <location>
        <begin position="1"/>
        <end position="19"/>
    </location>
</feature>
<keyword evidence="5" id="KW-0449">Lipoprotein</keyword>
<dbReference type="GO" id="GO:0005886">
    <property type="term" value="C:plasma membrane"/>
    <property type="evidence" value="ECO:0007669"/>
    <property type="project" value="UniProtKB-SubCell"/>
</dbReference>
<dbReference type="InterPro" id="IPR046357">
    <property type="entry name" value="PPIase_dom_sf"/>
</dbReference>
<dbReference type="PANTHER" id="PTHR47245:SF1">
    <property type="entry name" value="FOLDASE PROTEIN PRSA"/>
    <property type="match status" value="1"/>
</dbReference>
<comment type="catalytic activity">
    <reaction evidence="1 5">
        <text>[protein]-peptidylproline (omega=180) = [protein]-peptidylproline (omega=0)</text>
        <dbReference type="Rhea" id="RHEA:16237"/>
        <dbReference type="Rhea" id="RHEA-COMP:10747"/>
        <dbReference type="Rhea" id="RHEA-COMP:10748"/>
        <dbReference type="ChEBI" id="CHEBI:83833"/>
        <dbReference type="ChEBI" id="CHEBI:83834"/>
        <dbReference type="EC" id="5.2.1.8"/>
    </reaction>
</comment>
<dbReference type="InterPro" id="IPR050245">
    <property type="entry name" value="PrsA_foldase"/>
</dbReference>
<keyword evidence="4 5" id="KW-0413">Isomerase</keyword>
<dbReference type="InterPro" id="IPR023059">
    <property type="entry name" value="Foldase_PrsA"/>
</dbReference>
<evidence type="ECO:0000313" key="9">
    <source>
        <dbReference type="Proteomes" id="UP000254879"/>
    </source>
</evidence>
<evidence type="ECO:0000256" key="2">
    <source>
        <dbReference type="ARBA" id="ARBA00022729"/>
    </source>
</evidence>
<proteinExistence type="inferred from homology"/>
<keyword evidence="5" id="KW-0564">Palmitate</keyword>